<feature type="compositionally biased region" description="Low complexity" evidence="2">
    <location>
        <begin position="80"/>
        <end position="89"/>
    </location>
</feature>
<accession>A0A6J7RQ69</accession>
<keyword evidence="3" id="KW-1133">Transmembrane helix</keyword>
<dbReference type="EMBL" id="CAFBPN010000133">
    <property type="protein sequence ID" value="CAB5030590.1"/>
    <property type="molecule type" value="Genomic_DNA"/>
</dbReference>
<feature type="domain" description="ABC transporter substrate-binding protein PnrA-like" evidence="4">
    <location>
        <begin position="126"/>
        <end position="408"/>
    </location>
</feature>
<proteinExistence type="predicted"/>
<dbReference type="CDD" id="cd19963">
    <property type="entry name" value="PBP1_BMP-like"/>
    <property type="match status" value="1"/>
</dbReference>
<evidence type="ECO:0000313" key="5">
    <source>
        <dbReference type="EMBL" id="CAB5030590.1"/>
    </source>
</evidence>
<keyword evidence="1" id="KW-0732">Signal</keyword>
<dbReference type="Gene3D" id="3.40.50.2300">
    <property type="match status" value="2"/>
</dbReference>
<dbReference type="PANTHER" id="PTHR43208:SF1">
    <property type="entry name" value="ABC TRANSPORTER SUBSTRATE-BINDING PROTEIN"/>
    <property type="match status" value="1"/>
</dbReference>
<reference evidence="5" key="1">
    <citation type="submission" date="2020-05" db="EMBL/GenBank/DDBJ databases">
        <authorList>
            <person name="Chiriac C."/>
            <person name="Salcher M."/>
            <person name="Ghai R."/>
            <person name="Kavagutti S V."/>
        </authorList>
    </citation>
    <scope>NUCLEOTIDE SEQUENCE</scope>
</reference>
<dbReference type="InterPro" id="IPR052910">
    <property type="entry name" value="ABC-Purine-Binding"/>
</dbReference>
<dbReference type="Pfam" id="PF02608">
    <property type="entry name" value="Bmp"/>
    <property type="match status" value="1"/>
</dbReference>
<protein>
    <submittedName>
        <fullName evidence="5">Unannotated protein</fullName>
    </submittedName>
</protein>
<evidence type="ECO:0000256" key="1">
    <source>
        <dbReference type="ARBA" id="ARBA00022729"/>
    </source>
</evidence>
<dbReference type="InterPro" id="IPR028082">
    <property type="entry name" value="Peripla_BP_I"/>
</dbReference>
<gene>
    <name evidence="5" type="ORF">UFOPK4098_01506</name>
</gene>
<evidence type="ECO:0000259" key="4">
    <source>
        <dbReference type="Pfam" id="PF02608"/>
    </source>
</evidence>
<feature type="transmembrane region" description="Helical" evidence="3">
    <location>
        <begin position="6"/>
        <end position="24"/>
    </location>
</feature>
<sequence length="457" mass="48818">MRLRLVLVRWKFGLLFMILAAANLPLHHHLETRRKTLIQRRSKKWLPLVATLALGAGLVACGSDAATEETDETTAEVITDDTAAATTDAPAEETGETFPASWESNFTPWSADAAPIDCRPKEGPLKAAWVYVGPINDGGWTTAHNKAREAVQEQFGDKIVTTYKENVPEGDQTAQVIEDLIADGNTVVFGTSFGFQDAFAAAAEKHPDVCFEFATGYKSAPNLSQFTGAAEDAAFLTGMAAGAASKTGKLGLLASFPIPEVLRGINAWTLGARAVNPKAEVSLVWTSTWFDPALERKTAEALIAGGADAIGVVAQDSPASGDAAKAAGVPWSGYDSDQSTNYPEVWLTAATYHWSTYELPRIQAILDGTWVAGNYYGDMSDGHVRLAPLGPIVTDETRALIDAKKAEIVANSGVMFSGPLNDNTGKEIYPAGKQATYEELMGMNYLVEGIKGEIPKS</sequence>
<name>A0A6J7RQ69_9ZZZZ</name>
<organism evidence="5">
    <name type="scientific">freshwater metagenome</name>
    <dbReference type="NCBI Taxonomy" id="449393"/>
    <lineage>
        <taxon>unclassified sequences</taxon>
        <taxon>metagenomes</taxon>
        <taxon>ecological metagenomes</taxon>
    </lineage>
</organism>
<dbReference type="InterPro" id="IPR003760">
    <property type="entry name" value="PnrA-like"/>
</dbReference>
<evidence type="ECO:0000256" key="2">
    <source>
        <dbReference type="SAM" id="MobiDB-lite"/>
    </source>
</evidence>
<feature type="region of interest" description="Disordered" evidence="2">
    <location>
        <begin position="80"/>
        <end position="104"/>
    </location>
</feature>
<dbReference type="AlphaFoldDB" id="A0A6J7RQ69"/>
<evidence type="ECO:0000256" key="3">
    <source>
        <dbReference type="SAM" id="Phobius"/>
    </source>
</evidence>
<dbReference type="SUPFAM" id="SSF53822">
    <property type="entry name" value="Periplasmic binding protein-like I"/>
    <property type="match status" value="1"/>
</dbReference>
<keyword evidence="3" id="KW-0812">Transmembrane</keyword>
<dbReference type="GO" id="GO:0005886">
    <property type="term" value="C:plasma membrane"/>
    <property type="evidence" value="ECO:0007669"/>
    <property type="project" value="InterPro"/>
</dbReference>
<dbReference type="PANTHER" id="PTHR43208">
    <property type="entry name" value="ABC TRANSPORTER SUBSTRATE-BINDING PROTEIN"/>
    <property type="match status" value="1"/>
</dbReference>
<keyword evidence="3" id="KW-0472">Membrane</keyword>